<feature type="compositionally biased region" description="Acidic residues" evidence="1">
    <location>
        <begin position="73"/>
        <end position="94"/>
    </location>
</feature>
<keyword evidence="3" id="KW-1185">Reference proteome</keyword>
<sequence length="94" mass="9894">MSSSSFQPPPIELHTPIAPTSPFVPPSHIPSSSSSVPHIGIHTSSANITASPSPHTIPFLASIGGPSPTVGEHDEDDTKEEVEEQVEDDEDDND</sequence>
<dbReference type="Proteomes" id="UP000501690">
    <property type="component" value="Linkage Group LG6"/>
</dbReference>
<feature type="compositionally biased region" description="Polar residues" evidence="1">
    <location>
        <begin position="42"/>
        <end position="54"/>
    </location>
</feature>
<feature type="region of interest" description="Disordered" evidence="1">
    <location>
        <begin position="1"/>
        <end position="94"/>
    </location>
</feature>
<name>A0A4D6M631_VIGUN</name>
<evidence type="ECO:0000256" key="1">
    <source>
        <dbReference type="SAM" id="MobiDB-lite"/>
    </source>
</evidence>
<protein>
    <submittedName>
        <fullName evidence="2">Uncharacterized protein</fullName>
    </submittedName>
</protein>
<accession>A0A4D6M631</accession>
<proteinExistence type="predicted"/>
<gene>
    <name evidence="2" type="ORF">DEO72_LG6g905</name>
</gene>
<reference evidence="2 3" key="1">
    <citation type="submission" date="2019-04" db="EMBL/GenBank/DDBJ databases">
        <title>An improved genome assembly and genetic linkage map for asparagus bean, Vigna unguiculata ssp. sesquipedialis.</title>
        <authorList>
            <person name="Xia Q."/>
            <person name="Zhang R."/>
            <person name="Dong Y."/>
        </authorList>
    </citation>
    <scope>NUCLEOTIDE SEQUENCE [LARGE SCALE GENOMIC DNA]</scope>
    <source>
        <tissue evidence="2">Leaf</tissue>
    </source>
</reference>
<evidence type="ECO:0000313" key="3">
    <source>
        <dbReference type="Proteomes" id="UP000501690"/>
    </source>
</evidence>
<dbReference type="EMBL" id="CP039350">
    <property type="protein sequence ID" value="QCD96203.1"/>
    <property type="molecule type" value="Genomic_DNA"/>
</dbReference>
<dbReference type="AlphaFoldDB" id="A0A4D6M631"/>
<organism evidence="2 3">
    <name type="scientific">Vigna unguiculata</name>
    <name type="common">Cowpea</name>
    <dbReference type="NCBI Taxonomy" id="3917"/>
    <lineage>
        <taxon>Eukaryota</taxon>
        <taxon>Viridiplantae</taxon>
        <taxon>Streptophyta</taxon>
        <taxon>Embryophyta</taxon>
        <taxon>Tracheophyta</taxon>
        <taxon>Spermatophyta</taxon>
        <taxon>Magnoliopsida</taxon>
        <taxon>eudicotyledons</taxon>
        <taxon>Gunneridae</taxon>
        <taxon>Pentapetalae</taxon>
        <taxon>rosids</taxon>
        <taxon>fabids</taxon>
        <taxon>Fabales</taxon>
        <taxon>Fabaceae</taxon>
        <taxon>Papilionoideae</taxon>
        <taxon>50 kb inversion clade</taxon>
        <taxon>NPAAA clade</taxon>
        <taxon>indigoferoid/millettioid clade</taxon>
        <taxon>Phaseoleae</taxon>
        <taxon>Vigna</taxon>
    </lineage>
</organism>
<feature type="compositionally biased region" description="Low complexity" evidence="1">
    <location>
        <begin position="29"/>
        <end position="39"/>
    </location>
</feature>
<evidence type="ECO:0000313" key="2">
    <source>
        <dbReference type="EMBL" id="QCD96203.1"/>
    </source>
</evidence>